<keyword evidence="10" id="KW-1185">Reference proteome</keyword>
<evidence type="ECO:0000256" key="2">
    <source>
        <dbReference type="ARBA" id="ARBA00007520"/>
    </source>
</evidence>
<feature type="transmembrane region" description="Helical" evidence="7">
    <location>
        <begin position="228"/>
        <end position="251"/>
    </location>
</feature>
<feature type="transmembrane region" description="Helical" evidence="7">
    <location>
        <begin position="67"/>
        <end position="87"/>
    </location>
</feature>
<dbReference type="EMBL" id="PDNB01000080">
    <property type="protein sequence ID" value="PGH10941.1"/>
    <property type="molecule type" value="Genomic_DNA"/>
</dbReference>
<sequence length="600" mass="63976">MAAESPTADTSPEKPTEPSSVEKPKKSLAFYLTVSSLCLVSVISSLDSIIITAVLPSIAKDLPSTTVQLFWCGTGFLLAQTVTIPLYGSFSDIFGRKWALNLALGIFTFGSILCATAKNMQWLVAARVVKGLGAGGNLSLVSVIISDITSLQERGMYLSLVSLAWAIGTIAGVPIGGAIGERTSWRWAFWINVPICVISFTGLTIWLRLTTAKTTLKEKIARIDFPGMIVFVGSTTSFLLGLTTGGTLHPWDSANVLVPLIVGIAGWCLFVVIEMKYAREPMIPLRVFSDRTAATGGYAGVFFHGLVLWCLSYYIIFFFLGAIQHGLLHSAVETLPGSAFVAPAAIIAGIIMTKTLRFQKLIWTGWALTTLGTGLNALMKPHSNGGILYGVRIIMPIGAGLLFHTTTVAVQTVQRGEDVGIATSVQVYVRSLGQAFGVALGAVVFENEFDRFLENAVKGEDVAGLFRDGGRRMIVPGSQATAAFELITTFPERVQEVYRYVYADSLRTVWYVLTAIAGVALVVSLAMRDESMDKESRGKHQFDHGKGKDGNGTGESADGDASTVVVVDVEQGKGVQGDEVGNGNGNGNGNEKGSSASSSK</sequence>
<feature type="transmembrane region" description="Helical" evidence="7">
    <location>
        <begin position="99"/>
        <end position="118"/>
    </location>
</feature>
<feature type="compositionally biased region" description="Low complexity" evidence="6">
    <location>
        <begin position="564"/>
        <end position="573"/>
    </location>
</feature>
<comment type="caution">
    <text evidence="9">The sequence shown here is derived from an EMBL/GenBank/DDBJ whole genome shotgun (WGS) entry which is preliminary data.</text>
</comment>
<gene>
    <name evidence="9" type="ORF">AJ79_05187</name>
</gene>
<protein>
    <recommendedName>
        <fullName evidence="8">Major facilitator superfamily (MFS) profile domain-containing protein</fullName>
    </recommendedName>
</protein>
<feature type="transmembrane region" description="Helical" evidence="7">
    <location>
        <begin position="28"/>
        <end position="55"/>
    </location>
</feature>
<dbReference type="OrthoDB" id="10021397at2759"/>
<evidence type="ECO:0000256" key="7">
    <source>
        <dbReference type="SAM" id="Phobius"/>
    </source>
</evidence>
<feature type="domain" description="Major facilitator superfamily (MFS) profile" evidence="8">
    <location>
        <begin position="33"/>
        <end position="532"/>
    </location>
</feature>
<feature type="transmembrane region" description="Helical" evidence="7">
    <location>
        <begin position="187"/>
        <end position="207"/>
    </location>
</feature>
<evidence type="ECO:0000313" key="10">
    <source>
        <dbReference type="Proteomes" id="UP000223968"/>
    </source>
</evidence>
<dbReference type="GO" id="GO:0022857">
    <property type="term" value="F:transmembrane transporter activity"/>
    <property type="evidence" value="ECO:0007669"/>
    <property type="project" value="InterPro"/>
</dbReference>
<organism evidence="9 10">
    <name type="scientific">Helicocarpus griseus UAMH5409</name>
    <dbReference type="NCBI Taxonomy" id="1447875"/>
    <lineage>
        <taxon>Eukaryota</taxon>
        <taxon>Fungi</taxon>
        <taxon>Dikarya</taxon>
        <taxon>Ascomycota</taxon>
        <taxon>Pezizomycotina</taxon>
        <taxon>Eurotiomycetes</taxon>
        <taxon>Eurotiomycetidae</taxon>
        <taxon>Onygenales</taxon>
        <taxon>Ajellomycetaceae</taxon>
        <taxon>Helicocarpus</taxon>
    </lineage>
</organism>
<dbReference type="PRINTS" id="PR01036">
    <property type="entry name" value="TCRTETB"/>
</dbReference>
<comment type="subcellular location">
    <subcellularLocation>
        <location evidence="1">Membrane</location>
        <topology evidence="1">Multi-pass membrane protein</topology>
    </subcellularLocation>
</comment>
<dbReference type="InterPro" id="IPR036259">
    <property type="entry name" value="MFS_trans_sf"/>
</dbReference>
<feature type="region of interest" description="Disordered" evidence="6">
    <location>
        <begin position="533"/>
        <end position="600"/>
    </location>
</feature>
<feature type="compositionally biased region" description="Polar residues" evidence="6">
    <location>
        <begin position="591"/>
        <end position="600"/>
    </location>
</feature>
<evidence type="ECO:0000256" key="5">
    <source>
        <dbReference type="ARBA" id="ARBA00023136"/>
    </source>
</evidence>
<dbReference type="Proteomes" id="UP000223968">
    <property type="component" value="Unassembled WGS sequence"/>
</dbReference>
<evidence type="ECO:0000256" key="1">
    <source>
        <dbReference type="ARBA" id="ARBA00004141"/>
    </source>
</evidence>
<keyword evidence="4 7" id="KW-1133">Transmembrane helix</keyword>
<proteinExistence type="inferred from homology"/>
<name>A0A2B7XQ90_9EURO</name>
<feature type="transmembrane region" description="Helical" evidence="7">
    <location>
        <begin position="157"/>
        <end position="175"/>
    </location>
</feature>
<dbReference type="AlphaFoldDB" id="A0A2B7XQ90"/>
<dbReference type="InterPro" id="IPR011701">
    <property type="entry name" value="MFS"/>
</dbReference>
<feature type="compositionally biased region" description="Basic and acidic residues" evidence="6">
    <location>
        <begin position="11"/>
        <end position="21"/>
    </location>
</feature>
<feature type="compositionally biased region" description="Gly residues" evidence="6">
    <location>
        <begin position="580"/>
        <end position="590"/>
    </location>
</feature>
<evidence type="ECO:0000256" key="3">
    <source>
        <dbReference type="ARBA" id="ARBA00022692"/>
    </source>
</evidence>
<dbReference type="Gene3D" id="1.20.1720.10">
    <property type="entry name" value="Multidrug resistance protein D"/>
    <property type="match status" value="1"/>
</dbReference>
<accession>A0A2B7XQ90</accession>
<feature type="compositionally biased region" description="Basic and acidic residues" evidence="6">
    <location>
        <begin position="533"/>
        <end position="549"/>
    </location>
</feature>
<feature type="transmembrane region" description="Helical" evidence="7">
    <location>
        <begin position="124"/>
        <end position="145"/>
    </location>
</feature>
<comment type="similarity">
    <text evidence="2">Belongs to the major facilitator superfamily. TCR/Tet family.</text>
</comment>
<feature type="transmembrane region" description="Helical" evidence="7">
    <location>
        <begin position="508"/>
        <end position="527"/>
    </location>
</feature>
<feature type="transmembrane region" description="Helical" evidence="7">
    <location>
        <begin position="298"/>
        <end position="323"/>
    </location>
</feature>
<dbReference type="Pfam" id="PF07690">
    <property type="entry name" value="MFS_1"/>
    <property type="match status" value="1"/>
</dbReference>
<feature type="region of interest" description="Disordered" evidence="6">
    <location>
        <begin position="1"/>
        <end position="21"/>
    </location>
</feature>
<dbReference type="SUPFAM" id="SSF103473">
    <property type="entry name" value="MFS general substrate transporter"/>
    <property type="match status" value="1"/>
</dbReference>
<keyword evidence="5 7" id="KW-0472">Membrane</keyword>
<feature type="transmembrane region" description="Helical" evidence="7">
    <location>
        <begin position="257"/>
        <end position="277"/>
    </location>
</feature>
<feature type="transmembrane region" description="Helical" evidence="7">
    <location>
        <begin position="385"/>
        <end position="406"/>
    </location>
</feature>
<dbReference type="PANTHER" id="PTHR23501:SF102">
    <property type="entry name" value="DRUG TRANSPORTER, PUTATIVE (AFU_ORTHOLOGUE AFUA_3G08530)-RELATED"/>
    <property type="match status" value="1"/>
</dbReference>
<dbReference type="GO" id="GO:0005886">
    <property type="term" value="C:plasma membrane"/>
    <property type="evidence" value="ECO:0007669"/>
    <property type="project" value="TreeGrafter"/>
</dbReference>
<dbReference type="InterPro" id="IPR020846">
    <property type="entry name" value="MFS_dom"/>
</dbReference>
<evidence type="ECO:0000259" key="8">
    <source>
        <dbReference type="PROSITE" id="PS50850"/>
    </source>
</evidence>
<dbReference type="PROSITE" id="PS50850">
    <property type="entry name" value="MFS"/>
    <property type="match status" value="1"/>
</dbReference>
<keyword evidence="3 7" id="KW-0812">Transmembrane</keyword>
<dbReference type="PANTHER" id="PTHR23501">
    <property type="entry name" value="MAJOR FACILITATOR SUPERFAMILY"/>
    <property type="match status" value="1"/>
</dbReference>
<evidence type="ECO:0000313" key="9">
    <source>
        <dbReference type="EMBL" id="PGH10941.1"/>
    </source>
</evidence>
<evidence type="ECO:0000256" key="4">
    <source>
        <dbReference type="ARBA" id="ARBA00022989"/>
    </source>
</evidence>
<evidence type="ECO:0000256" key="6">
    <source>
        <dbReference type="SAM" id="MobiDB-lite"/>
    </source>
</evidence>
<reference evidence="9 10" key="1">
    <citation type="submission" date="2017-10" db="EMBL/GenBank/DDBJ databases">
        <title>Comparative genomics in systemic dimorphic fungi from Ajellomycetaceae.</title>
        <authorList>
            <person name="Munoz J.F."/>
            <person name="Mcewen J.G."/>
            <person name="Clay O.K."/>
            <person name="Cuomo C.A."/>
        </authorList>
    </citation>
    <scope>NUCLEOTIDE SEQUENCE [LARGE SCALE GENOMIC DNA]</scope>
    <source>
        <strain evidence="9 10">UAMH5409</strain>
    </source>
</reference>
<feature type="transmembrane region" description="Helical" evidence="7">
    <location>
        <begin position="335"/>
        <end position="352"/>
    </location>
</feature>